<keyword evidence="2" id="KW-0812">Transmembrane</keyword>
<keyword evidence="2" id="KW-0472">Membrane</keyword>
<dbReference type="PANTHER" id="PTHR47976:SF9">
    <property type="entry name" value="OS01G0113650 PROTEIN"/>
    <property type="match status" value="1"/>
</dbReference>
<dbReference type="InterPro" id="IPR011009">
    <property type="entry name" value="Kinase-like_dom_sf"/>
</dbReference>
<keyword evidence="2" id="KW-1133">Transmembrane helix</keyword>
<organism evidence="3 4">
    <name type="scientific">Artemisia annua</name>
    <name type="common">Sweet wormwood</name>
    <dbReference type="NCBI Taxonomy" id="35608"/>
    <lineage>
        <taxon>Eukaryota</taxon>
        <taxon>Viridiplantae</taxon>
        <taxon>Streptophyta</taxon>
        <taxon>Embryophyta</taxon>
        <taxon>Tracheophyta</taxon>
        <taxon>Spermatophyta</taxon>
        <taxon>Magnoliopsida</taxon>
        <taxon>eudicotyledons</taxon>
        <taxon>Gunneridae</taxon>
        <taxon>Pentapetalae</taxon>
        <taxon>asterids</taxon>
        <taxon>campanulids</taxon>
        <taxon>Asterales</taxon>
        <taxon>Asteraceae</taxon>
        <taxon>Asteroideae</taxon>
        <taxon>Anthemideae</taxon>
        <taxon>Artemisiinae</taxon>
        <taxon>Artemisia</taxon>
    </lineage>
</organism>
<dbReference type="Proteomes" id="UP000245207">
    <property type="component" value="Unassembled WGS sequence"/>
</dbReference>
<protein>
    <submittedName>
        <fullName evidence="3">Concanavalin A-like lectin/glucanase, subgroup</fullName>
    </submittedName>
</protein>
<reference evidence="3 4" key="1">
    <citation type="journal article" date="2018" name="Mol. Plant">
        <title>The genome of Artemisia annua provides insight into the evolution of Asteraceae family and artemisinin biosynthesis.</title>
        <authorList>
            <person name="Shen Q."/>
            <person name="Zhang L."/>
            <person name="Liao Z."/>
            <person name="Wang S."/>
            <person name="Yan T."/>
            <person name="Shi P."/>
            <person name="Liu M."/>
            <person name="Fu X."/>
            <person name="Pan Q."/>
            <person name="Wang Y."/>
            <person name="Lv Z."/>
            <person name="Lu X."/>
            <person name="Zhang F."/>
            <person name="Jiang W."/>
            <person name="Ma Y."/>
            <person name="Chen M."/>
            <person name="Hao X."/>
            <person name="Li L."/>
            <person name="Tang Y."/>
            <person name="Lv G."/>
            <person name="Zhou Y."/>
            <person name="Sun X."/>
            <person name="Brodelius P.E."/>
            <person name="Rose J.K.C."/>
            <person name="Tang K."/>
        </authorList>
    </citation>
    <scope>NUCLEOTIDE SEQUENCE [LARGE SCALE GENOMIC DNA]</scope>
    <source>
        <strain evidence="4">cv. Huhao1</strain>
        <tissue evidence="3">Leaf</tissue>
    </source>
</reference>
<evidence type="ECO:0000256" key="1">
    <source>
        <dbReference type="ARBA" id="ARBA00022729"/>
    </source>
</evidence>
<keyword evidence="4" id="KW-1185">Reference proteome</keyword>
<dbReference type="Gene3D" id="3.30.200.20">
    <property type="entry name" value="Phosphorylase Kinase, domain 1"/>
    <property type="match status" value="1"/>
</dbReference>
<name>A0A2U1LHA8_ARTAN</name>
<sequence length="107" mass="12150">MAWEVARDGWGMVAPWWRRHFGGHVGFGVGFVAFFGIIAYLCTRIYNMPEDTFGKDINDFLDNMEREKPIRFTSKQLKIATENFSNVLGSGAFGIVYKGTFKNGLTE</sequence>
<evidence type="ECO:0000313" key="4">
    <source>
        <dbReference type="Proteomes" id="UP000245207"/>
    </source>
</evidence>
<dbReference type="EMBL" id="PKPP01009396">
    <property type="protein sequence ID" value="PWA48352.1"/>
    <property type="molecule type" value="Genomic_DNA"/>
</dbReference>
<dbReference type="SUPFAM" id="SSF56112">
    <property type="entry name" value="Protein kinase-like (PK-like)"/>
    <property type="match status" value="1"/>
</dbReference>
<evidence type="ECO:0000313" key="3">
    <source>
        <dbReference type="EMBL" id="PWA48352.1"/>
    </source>
</evidence>
<keyword evidence="3" id="KW-0430">Lectin</keyword>
<accession>A0A2U1LHA8</accession>
<evidence type="ECO:0000256" key="2">
    <source>
        <dbReference type="SAM" id="Phobius"/>
    </source>
</evidence>
<dbReference type="OrthoDB" id="4062651at2759"/>
<feature type="transmembrane region" description="Helical" evidence="2">
    <location>
        <begin position="20"/>
        <end position="42"/>
    </location>
</feature>
<dbReference type="STRING" id="35608.A0A2U1LHA8"/>
<keyword evidence="1" id="KW-0732">Signal</keyword>
<dbReference type="PANTHER" id="PTHR47976">
    <property type="entry name" value="G-TYPE LECTIN S-RECEPTOR-LIKE SERINE/THREONINE-PROTEIN KINASE SD2-5"/>
    <property type="match status" value="1"/>
</dbReference>
<dbReference type="AlphaFoldDB" id="A0A2U1LHA8"/>
<dbReference type="InterPro" id="IPR051343">
    <property type="entry name" value="G-type_lectin_kinases/EP1-like"/>
</dbReference>
<proteinExistence type="predicted"/>
<dbReference type="GO" id="GO:0030246">
    <property type="term" value="F:carbohydrate binding"/>
    <property type="evidence" value="ECO:0007669"/>
    <property type="project" value="UniProtKB-KW"/>
</dbReference>
<comment type="caution">
    <text evidence="3">The sequence shown here is derived from an EMBL/GenBank/DDBJ whole genome shotgun (WGS) entry which is preliminary data.</text>
</comment>
<gene>
    <name evidence="3" type="ORF">CTI12_AA460970</name>
</gene>